<dbReference type="CDD" id="cd23683">
    <property type="entry name" value="IFT52_CTD"/>
    <property type="match status" value="1"/>
</dbReference>
<reference evidence="4 5" key="1">
    <citation type="journal article" date="2013" name="BMC Genomics">
        <title>Reconstruction of the lipid metabolism for the microalga Monoraphidium neglectum from its genome sequence reveals characteristics suitable for biofuel production.</title>
        <authorList>
            <person name="Bogen C."/>
            <person name="Al-Dilaimi A."/>
            <person name="Albersmeier A."/>
            <person name="Wichmann J."/>
            <person name="Grundmann M."/>
            <person name="Rupp O."/>
            <person name="Lauersen K.J."/>
            <person name="Blifernez-Klassen O."/>
            <person name="Kalinowski J."/>
            <person name="Goesmann A."/>
            <person name="Mussgnug J.H."/>
            <person name="Kruse O."/>
        </authorList>
    </citation>
    <scope>NUCLEOTIDE SEQUENCE [LARGE SCALE GENOMIC DNA]</scope>
    <source>
        <strain evidence="4 5">SAG 48.87</strain>
    </source>
</reference>
<feature type="region of interest" description="Disordered" evidence="1">
    <location>
        <begin position="522"/>
        <end position="557"/>
    </location>
</feature>
<dbReference type="Pfam" id="PF23355">
    <property type="entry name" value="IFT52_GIFT"/>
    <property type="match status" value="1"/>
</dbReference>
<dbReference type="OrthoDB" id="10259368at2759"/>
<feature type="domain" description="IFT52 central" evidence="2">
    <location>
        <begin position="349"/>
        <end position="429"/>
    </location>
</feature>
<evidence type="ECO:0000259" key="3">
    <source>
        <dbReference type="Pfam" id="PF23355"/>
    </source>
</evidence>
<dbReference type="GO" id="GO:0042073">
    <property type="term" value="P:intraciliary transport"/>
    <property type="evidence" value="ECO:0007669"/>
    <property type="project" value="TreeGrafter"/>
</dbReference>
<keyword evidence="4" id="KW-0966">Cell projection</keyword>
<name>A0A0D2N6N6_9CHLO</name>
<dbReference type="PANTHER" id="PTHR12969">
    <property type="entry name" value="NGD5/OSM-6/IFT52"/>
    <property type="match status" value="1"/>
</dbReference>
<dbReference type="STRING" id="145388.A0A0D2N6N6"/>
<dbReference type="RefSeq" id="XP_013900575.1">
    <property type="nucleotide sequence ID" value="XM_014045121.1"/>
</dbReference>
<sequence>MSQYRAARPASQGYPSGGSRAGSAGARSTFDQDGPPVALAAAQQQPQQPQQQQPQAAADASAPRVLFSCCKGETHTHRSGFKQLFRRLRSAYRPDKLDSRDDLHPEVLLGPGGAAPAILVLGCPTQRFSAAECDAISGLVRGGGGLMVLLAEGGEAAAGTNINYVLEQFGVAANADAVLRTSHYKYMHPKEALVVDGVLNRSLLLGAGGGGGSGSSKGTPAAVARQRQQDAASGPVQPGGLEFVYPHGCTLTVQAPAVPLLSSGRICYPMQRPLAAGWEAPAGSGGGRLLVLGSCRLFDDRWLDKEANARLMDWAFKWLRPGSRIALHPGDAEEPDLSDARLLPDTEALADRPKPCLQEVRQLPRDWTRLFSPALAGLDLGLVPEAVALYRKLGVRKAPLALIAPSFEAPLPPLQAATFPPAAREPAAPALELFDLDDAFASPQGRLAAIFNKCVGSSGPGGGGLGVGESDLECFLVEAGAACGLQSRPEEGAKIAVDVPSSQGVLSELLRQLLRYKTVGTAGSTEQSGGGAVGDAPGSAGSPLRQLPSRGGMGSAGSGVEAFRF</sequence>
<feature type="compositionally biased region" description="Low complexity" evidence="1">
    <location>
        <begin position="35"/>
        <end position="58"/>
    </location>
</feature>
<evidence type="ECO:0000256" key="1">
    <source>
        <dbReference type="SAM" id="MobiDB-lite"/>
    </source>
</evidence>
<feature type="region of interest" description="Disordered" evidence="1">
    <location>
        <begin position="1"/>
        <end position="58"/>
    </location>
</feature>
<evidence type="ECO:0000313" key="4">
    <source>
        <dbReference type="EMBL" id="KIZ01556.1"/>
    </source>
</evidence>
<dbReference type="Proteomes" id="UP000054498">
    <property type="component" value="Unassembled WGS sequence"/>
</dbReference>
<proteinExistence type="predicted"/>
<dbReference type="GO" id="GO:0005814">
    <property type="term" value="C:centriole"/>
    <property type="evidence" value="ECO:0007669"/>
    <property type="project" value="TreeGrafter"/>
</dbReference>
<dbReference type="Pfam" id="PF23352">
    <property type="entry name" value="IFT52_central"/>
    <property type="match status" value="1"/>
</dbReference>
<evidence type="ECO:0000313" key="5">
    <source>
        <dbReference type="Proteomes" id="UP000054498"/>
    </source>
</evidence>
<dbReference type="Gene3D" id="6.10.250.2800">
    <property type="match status" value="1"/>
</dbReference>
<keyword evidence="4" id="KW-0969">Cilium</keyword>
<dbReference type="KEGG" id="mng:MNEG_6407"/>
<organism evidence="4 5">
    <name type="scientific">Monoraphidium neglectum</name>
    <dbReference type="NCBI Taxonomy" id="145388"/>
    <lineage>
        <taxon>Eukaryota</taxon>
        <taxon>Viridiplantae</taxon>
        <taxon>Chlorophyta</taxon>
        <taxon>core chlorophytes</taxon>
        <taxon>Chlorophyceae</taxon>
        <taxon>CS clade</taxon>
        <taxon>Sphaeropleales</taxon>
        <taxon>Selenastraceae</taxon>
        <taxon>Monoraphidium</taxon>
    </lineage>
</organism>
<dbReference type="InterPro" id="IPR039975">
    <property type="entry name" value="IFT52"/>
</dbReference>
<accession>A0A0D2N6N6</accession>
<keyword evidence="4" id="KW-0282">Flagellum</keyword>
<gene>
    <name evidence="4" type="ORF">MNEG_6407</name>
</gene>
<keyword evidence="5" id="KW-1185">Reference proteome</keyword>
<dbReference type="GO" id="GO:0030992">
    <property type="term" value="C:intraciliary transport particle B"/>
    <property type="evidence" value="ECO:0007669"/>
    <property type="project" value="TreeGrafter"/>
</dbReference>
<evidence type="ECO:0000259" key="2">
    <source>
        <dbReference type="Pfam" id="PF23352"/>
    </source>
</evidence>
<dbReference type="InterPro" id="IPR055458">
    <property type="entry name" value="IFT52_GIFT"/>
</dbReference>
<dbReference type="GO" id="GO:0060271">
    <property type="term" value="P:cilium assembly"/>
    <property type="evidence" value="ECO:0007669"/>
    <property type="project" value="TreeGrafter"/>
</dbReference>
<dbReference type="GO" id="GO:0005929">
    <property type="term" value="C:cilium"/>
    <property type="evidence" value="ECO:0007669"/>
    <property type="project" value="TreeGrafter"/>
</dbReference>
<protein>
    <submittedName>
        <fullName evidence="4">Putative Intraflagellar transport like protein 52</fullName>
    </submittedName>
</protein>
<dbReference type="GeneID" id="25739283"/>
<feature type="region of interest" description="Disordered" evidence="1">
    <location>
        <begin position="209"/>
        <end position="235"/>
    </location>
</feature>
<dbReference type="AlphaFoldDB" id="A0A0D2N6N6"/>
<dbReference type="InterPro" id="IPR055460">
    <property type="entry name" value="IFT52_central"/>
</dbReference>
<dbReference type="EMBL" id="KK101255">
    <property type="protein sequence ID" value="KIZ01556.1"/>
    <property type="molecule type" value="Genomic_DNA"/>
</dbReference>
<feature type="domain" description="IFT52 GIFT" evidence="3">
    <location>
        <begin position="65"/>
        <end position="333"/>
    </location>
</feature>
<feature type="compositionally biased region" description="Low complexity" evidence="1">
    <location>
        <begin position="216"/>
        <end position="232"/>
    </location>
</feature>
<dbReference type="PANTHER" id="PTHR12969:SF7">
    <property type="entry name" value="INTRAFLAGELLAR TRANSPORT PROTEIN 52 HOMOLOG"/>
    <property type="match status" value="1"/>
</dbReference>